<dbReference type="CDD" id="cd06222">
    <property type="entry name" value="RNase_H_like"/>
    <property type="match status" value="1"/>
</dbReference>
<dbReference type="InterPro" id="IPR036397">
    <property type="entry name" value="RNaseH_sf"/>
</dbReference>
<dbReference type="InterPro" id="IPR053151">
    <property type="entry name" value="RNase_H-like"/>
</dbReference>
<dbReference type="EMBL" id="JARAOO010000007">
    <property type="protein sequence ID" value="KAJ7963190.1"/>
    <property type="molecule type" value="Genomic_DNA"/>
</dbReference>
<evidence type="ECO:0000259" key="2">
    <source>
        <dbReference type="Pfam" id="PF13966"/>
    </source>
</evidence>
<comment type="caution">
    <text evidence="3">The sequence shown here is derived from an EMBL/GenBank/DDBJ whole genome shotgun (WGS) entry which is preliminary data.</text>
</comment>
<accession>A0AAD7LU91</accession>
<dbReference type="Pfam" id="PF13456">
    <property type="entry name" value="RVT_3"/>
    <property type="match status" value="1"/>
</dbReference>
<feature type="domain" description="Reverse transcriptase zinc-binding" evidence="2">
    <location>
        <begin position="25"/>
        <end position="112"/>
    </location>
</feature>
<reference evidence="3" key="1">
    <citation type="journal article" date="2023" name="Science">
        <title>Elucidation of the pathway for biosynthesis of saponin adjuvants from the soapbark tree.</title>
        <authorList>
            <person name="Reed J."/>
            <person name="Orme A."/>
            <person name="El-Demerdash A."/>
            <person name="Owen C."/>
            <person name="Martin L.B.B."/>
            <person name="Misra R.C."/>
            <person name="Kikuchi S."/>
            <person name="Rejzek M."/>
            <person name="Martin A.C."/>
            <person name="Harkess A."/>
            <person name="Leebens-Mack J."/>
            <person name="Louveau T."/>
            <person name="Stephenson M.J."/>
            <person name="Osbourn A."/>
        </authorList>
    </citation>
    <scope>NUCLEOTIDE SEQUENCE</scope>
    <source>
        <strain evidence="3">S10</strain>
    </source>
</reference>
<feature type="domain" description="RNase H type-1" evidence="1">
    <location>
        <begin position="221"/>
        <end position="277"/>
    </location>
</feature>
<evidence type="ECO:0000313" key="4">
    <source>
        <dbReference type="Proteomes" id="UP001163823"/>
    </source>
</evidence>
<dbReference type="Proteomes" id="UP001163823">
    <property type="component" value="Chromosome 7"/>
</dbReference>
<proteinExistence type="predicted"/>
<sequence length="293" mass="33856">MKTLLSWVTTVPDKLIRGTALNGIYSAKLGYDFLVADNPFFPDNGQWKWLWELEGLPRIKFFMWLVRHNELLTNCERMKRNMADNDYCEQCNPHSETILQVLRDCSDAREFWNNLLIPNQVVSFYSLYLIPWLEDNLRFRNAYKPLGIPWTTYFLDTVWVIWKQRNLYVFEHMRDSNATICGRITSLTFELHMQARKDLKEGRETNMVAWSPPSDNWLKLNTDGSNSGNPGLSAGGGQIRNGNGIWQAGFSSNLGYGNIMLAELQAIRQGLTLAWDGVIGYCSLNQIRRKLSL</sequence>
<organism evidence="3 4">
    <name type="scientific">Quillaja saponaria</name>
    <name type="common">Soap bark tree</name>
    <dbReference type="NCBI Taxonomy" id="32244"/>
    <lineage>
        <taxon>Eukaryota</taxon>
        <taxon>Viridiplantae</taxon>
        <taxon>Streptophyta</taxon>
        <taxon>Embryophyta</taxon>
        <taxon>Tracheophyta</taxon>
        <taxon>Spermatophyta</taxon>
        <taxon>Magnoliopsida</taxon>
        <taxon>eudicotyledons</taxon>
        <taxon>Gunneridae</taxon>
        <taxon>Pentapetalae</taxon>
        <taxon>rosids</taxon>
        <taxon>fabids</taxon>
        <taxon>Fabales</taxon>
        <taxon>Quillajaceae</taxon>
        <taxon>Quillaja</taxon>
    </lineage>
</organism>
<dbReference type="Gene3D" id="3.30.420.10">
    <property type="entry name" value="Ribonuclease H-like superfamily/Ribonuclease H"/>
    <property type="match status" value="1"/>
</dbReference>
<dbReference type="Pfam" id="PF13966">
    <property type="entry name" value="zf-RVT"/>
    <property type="match status" value="1"/>
</dbReference>
<dbReference type="PANTHER" id="PTHR47723:SF19">
    <property type="entry name" value="POLYNUCLEOTIDYL TRANSFERASE, RIBONUCLEASE H-LIKE SUPERFAMILY PROTEIN"/>
    <property type="match status" value="1"/>
</dbReference>
<dbReference type="InterPro" id="IPR026960">
    <property type="entry name" value="RVT-Znf"/>
</dbReference>
<evidence type="ECO:0000259" key="1">
    <source>
        <dbReference type="Pfam" id="PF13456"/>
    </source>
</evidence>
<dbReference type="GO" id="GO:0003676">
    <property type="term" value="F:nucleic acid binding"/>
    <property type="evidence" value="ECO:0007669"/>
    <property type="project" value="InterPro"/>
</dbReference>
<dbReference type="InterPro" id="IPR002156">
    <property type="entry name" value="RNaseH_domain"/>
</dbReference>
<dbReference type="SUPFAM" id="SSF53098">
    <property type="entry name" value="Ribonuclease H-like"/>
    <property type="match status" value="1"/>
</dbReference>
<dbReference type="AlphaFoldDB" id="A0AAD7LU91"/>
<name>A0AAD7LU91_QUISA</name>
<dbReference type="KEGG" id="qsa:O6P43_018318"/>
<dbReference type="InterPro" id="IPR044730">
    <property type="entry name" value="RNase_H-like_dom_plant"/>
</dbReference>
<evidence type="ECO:0000313" key="3">
    <source>
        <dbReference type="EMBL" id="KAJ7963190.1"/>
    </source>
</evidence>
<protein>
    <submittedName>
        <fullName evidence="3">Ribonuclease H protein</fullName>
    </submittedName>
</protein>
<keyword evidence="4" id="KW-1185">Reference proteome</keyword>
<dbReference type="InterPro" id="IPR012337">
    <property type="entry name" value="RNaseH-like_sf"/>
</dbReference>
<gene>
    <name evidence="3" type="ORF">O6P43_018318</name>
</gene>
<dbReference type="PANTHER" id="PTHR47723">
    <property type="entry name" value="OS05G0353850 PROTEIN"/>
    <property type="match status" value="1"/>
</dbReference>
<dbReference type="GO" id="GO:0004523">
    <property type="term" value="F:RNA-DNA hybrid ribonuclease activity"/>
    <property type="evidence" value="ECO:0007669"/>
    <property type="project" value="InterPro"/>
</dbReference>